<feature type="compositionally biased region" description="Basic and acidic residues" evidence="7">
    <location>
        <begin position="203"/>
        <end position="213"/>
    </location>
</feature>
<keyword evidence="4 6" id="KW-0505">Motor protein</keyword>
<dbReference type="VEuPathDB" id="MicrosporidiaDB:CWI39_0669p0020"/>
<sequence length="675" mass="77182">MHKDTKPPSNQAINQEDGVKNFNTKNNIPYPEGGTILEEPKININEESDLEEETLMVKDERRKKTLQMTKDLLEKYFESRNILHILSLFIEKGIDEPFLLCRLKYSDLEKLGVSDYSDRRKVYEIITIIKNELQDNLEENNTLESLVTFISESNSSPIESLSLKSPIRFSTNTHISDLQDSKILQRNRNNLRETVSFHPTVSPREKNITKKGESGMVLDGNQTNKSKITVCVRKKPIDSKDMDMIDIEKNVVTLNEPKVRLDLKKYTEQHVFSFDFVFSSSSKNEEVYCKSVFEIVSYVLNGGNGTVLAYGQTGTGKTHTMFHPHTGIVFRALTDLLNSENILQISFLEIYNEKIFDLLNYRNKIEMREFKGSVFFVDLKQEEANTFEDACKIINHGLNHRRTGITDTNTESSRSHAILKISIKKNTVKNVKINKNSTEEVKYFSKNLKICESEEKKSCKISIEDQSIVFVDLAGSERGNDRKTVASNTKNEGAEINKSLLALKECIRGLDKKFKHLPFRQSKLTQILKNSLIGVSKTCILATINPSVFCVDHSLNTLRYAYRIKGNQKSPKKQISGAPQSFYDKIKNKKSPNKYFIRNSIENTLYRDSSSITTSSLSFNTLKDEIDDVNLAKKRVNCVMHKIKQAISTTEDISIVEVAYDGLIKIENQINDMKF</sequence>
<dbReference type="PRINTS" id="PR00380">
    <property type="entry name" value="KINESINHEAVY"/>
</dbReference>
<evidence type="ECO:0000313" key="9">
    <source>
        <dbReference type="EMBL" id="TBU05527.1"/>
    </source>
</evidence>
<dbReference type="GO" id="GO:0005874">
    <property type="term" value="C:microtubule"/>
    <property type="evidence" value="ECO:0007669"/>
    <property type="project" value="UniProtKB-KW"/>
</dbReference>
<evidence type="ECO:0000256" key="5">
    <source>
        <dbReference type="ARBA" id="ARBA00023212"/>
    </source>
</evidence>
<dbReference type="GO" id="GO:0007018">
    <property type="term" value="P:microtubule-based movement"/>
    <property type="evidence" value="ECO:0007669"/>
    <property type="project" value="InterPro"/>
</dbReference>
<comment type="similarity">
    <text evidence="6">Belongs to the TRAFAC class myosin-kinesin ATPase superfamily. Kinesin family.</text>
</comment>
<evidence type="ECO:0000256" key="2">
    <source>
        <dbReference type="ARBA" id="ARBA00022490"/>
    </source>
</evidence>
<dbReference type="GO" id="GO:0007019">
    <property type="term" value="P:microtubule depolymerization"/>
    <property type="evidence" value="ECO:0007669"/>
    <property type="project" value="TreeGrafter"/>
</dbReference>
<evidence type="ECO:0000256" key="3">
    <source>
        <dbReference type="ARBA" id="ARBA00022701"/>
    </source>
</evidence>
<dbReference type="GO" id="GO:0005524">
    <property type="term" value="F:ATP binding"/>
    <property type="evidence" value="ECO:0007669"/>
    <property type="project" value="UniProtKB-UniRule"/>
</dbReference>
<dbReference type="GO" id="GO:0003777">
    <property type="term" value="F:microtubule motor activity"/>
    <property type="evidence" value="ECO:0007669"/>
    <property type="project" value="InterPro"/>
</dbReference>
<dbReference type="VEuPathDB" id="MicrosporidiaDB:CWI36_3355p0010"/>
<comment type="caution">
    <text evidence="9">The sequence shown here is derived from an EMBL/GenBank/DDBJ whole genome shotgun (WGS) entry which is preliminary data.</text>
</comment>
<dbReference type="Proteomes" id="UP000293045">
    <property type="component" value="Unassembled WGS sequence"/>
</dbReference>
<dbReference type="PANTHER" id="PTHR47971:SF8">
    <property type="entry name" value="KINESIN-LIKE PROTEIN"/>
    <property type="match status" value="1"/>
</dbReference>
<dbReference type="VEuPathDB" id="MicrosporidiaDB:CWI36_0557p0020"/>
<evidence type="ECO:0000256" key="6">
    <source>
        <dbReference type="PROSITE-ProRule" id="PRU00283"/>
    </source>
</evidence>
<keyword evidence="6" id="KW-0547">Nucleotide-binding</keyword>
<dbReference type="InterPro" id="IPR036961">
    <property type="entry name" value="Kinesin_motor_dom_sf"/>
</dbReference>
<evidence type="ECO:0000313" key="10">
    <source>
        <dbReference type="Proteomes" id="UP000293045"/>
    </source>
</evidence>
<dbReference type="SMART" id="SM00129">
    <property type="entry name" value="KISc"/>
    <property type="match status" value="1"/>
</dbReference>
<dbReference type="Pfam" id="PF00225">
    <property type="entry name" value="Kinesin"/>
    <property type="match status" value="1"/>
</dbReference>
<dbReference type="PANTHER" id="PTHR47971">
    <property type="entry name" value="KINESIN-RELATED PROTEIN 6"/>
    <property type="match status" value="1"/>
</dbReference>
<feature type="region of interest" description="Disordered" evidence="7">
    <location>
        <begin position="1"/>
        <end position="34"/>
    </location>
</feature>
<dbReference type="AlphaFoldDB" id="A0A4Q9LCH7"/>
<organism evidence="9 10">
    <name type="scientific">Hamiltosporidium magnivora</name>
    <dbReference type="NCBI Taxonomy" id="148818"/>
    <lineage>
        <taxon>Eukaryota</taxon>
        <taxon>Fungi</taxon>
        <taxon>Fungi incertae sedis</taxon>
        <taxon>Microsporidia</taxon>
        <taxon>Dubosqiidae</taxon>
        <taxon>Hamiltosporidium</taxon>
    </lineage>
</organism>
<keyword evidence="3" id="KW-0493">Microtubule</keyword>
<proteinExistence type="inferred from homology"/>
<dbReference type="InterPro" id="IPR001752">
    <property type="entry name" value="Kinesin_motor_dom"/>
</dbReference>
<evidence type="ECO:0000259" key="8">
    <source>
        <dbReference type="PROSITE" id="PS50067"/>
    </source>
</evidence>
<dbReference type="EMBL" id="PIXR01000669">
    <property type="protein sequence ID" value="TBU05527.1"/>
    <property type="molecule type" value="Genomic_DNA"/>
</dbReference>
<keyword evidence="6" id="KW-0067">ATP-binding</keyword>
<reference evidence="9 10" key="1">
    <citation type="submission" date="2017-12" db="EMBL/GenBank/DDBJ databases">
        <authorList>
            <person name="Pombert J.-F."/>
            <person name="Haag K.L."/>
            <person name="Ebert D."/>
        </authorList>
    </citation>
    <scope>NUCLEOTIDE SEQUENCE [LARGE SCALE GENOMIC DNA]</scope>
    <source>
        <strain evidence="9">IL-BN-2</strain>
    </source>
</reference>
<dbReference type="InterPro" id="IPR027640">
    <property type="entry name" value="Kinesin-like_fam"/>
</dbReference>
<dbReference type="GO" id="GO:0008017">
    <property type="term" value="F:microtubule binding"/>
    <property type="evidence" value="ECO:0007669"/>
    <property type="project" value="InterPro"/>
</dbReference>
<dbReference type="SUPFAM" id="SSF52540">
    <property type="entry name" value="P-loop containing nucleoside triphosphate hydrolases"/>
    <property type="match status" value="1"/>
</dbReference>
<dbReference type="InterPro" id="IPR013761">
    <property type="entry name" value="SAM/pointed_sf"/>
</dbReference>
<feature type="binding site" evidence="6">
    <location>
        <begin position="311"/>
        <end position="318"/>
    </location>
    <ligand>
        <name>ATP</name>
        <dbReference type="ChEBI" id="CHEBI:30616"/>
    </ligand>
</feature>
<dbReference type="PROSITE" id="PS50067">
    <property type="entry name" value="KINESIN_MOTOR_2"/>
    <property type="match status" value="1"/>
</dbReference>
<dbReference type="InterPro" id="IPR027417">
    <property type="entry name" value="P-loop_NTPase"/>
</dbReference>
<protein>
    <submittedName>
        <fullName evidence="9">Kinesin-like protein</fullName>
    </submittedName>
</protein>
<gene>
    <name evidence="9" type="ORF">CWI39_0669p0020</name>
</gene>
<keyword evidence="2" id="KW-0963">Cytoplasm</keyword>
<evidence type="ECO:0000256" key="4">
    <source>
        <dbReference type="ARBA" id="ARBA00023175"/>
    </source>
</evidence>
<feature type="region of interest" description="Disordered" evidence="7">
    <location>
        <begin position="195"/>
        <end position="219"/>
    </location>
</feature>
<evidence type="ECO:0000256" key="7">
    <source>
        <dbReference type="SAM" id="MobiDB-lite"/>
    </source>
</evidence>
<evidence type="ECO:0000256" key="1">
    <source>
        <dbReference type="ARBA" id="ARBA00004245"/>
    </source>
</evidence>
<dbReference type="Gene3D" id="3.40.850.10">
    <property type="entry name" value="Kinesin motor domain"/>
    <property type="match status" value="1"/>
</dbReference>
<comment type="subcellular location">
    <subcellularLocation>
        <location evidence="1">Cytoplasm</location>
        <location evidence="1">Cytoskeleton</location>
    </subcellularLocation>
</comment>
<dbReference type="SUPFAM" id="SSF47769">
    <property type="entry name" value="SAM/Pointed domain"/>
    <property type="match status" value="1"/>
</dbReference>
<name>A0A4Q9LCH7_9MICR</name>
<keyword evidence="5" id="KW-0206">Cytoskeleton</keyword>
<accession>A0A4Q9LCH7</accession>
<feature type="domain" description="Kinesin motor" evidence="8">
    <location>
        <begin position="227"/>
        <end position="567"/>
    </location>
</feature>